<sequence>MFTCVVILLSLETAQIVLNYNNQDFLCDLRYLQLFFYKDLFKKKFCYILLHNFVSVQVQGFLPLLVWHSVWLCSKYDAGTVVPIDMPTTTN</sequence>
<evidence type="ECO:0000313" key="3">
    <source>
        <dbReference type="Proteomes" id="UP000822688"/>
    </source>
</evidence>
<name>A0A8T0H5U2_CERPU</name>
<keyword evidence="1" id="KW-0732">Signal</keyword>
<comment type="caution">
    <text evidence="2">The sequence shown here is derived from an EMBL/GenBank/DDBJ whole genome shotgun (WGS) entry which is preliminary data.</text>
</comment>
<evidence type="ECO:0000256" key="1">
    <source>
        <dbReference type="SAM" id="SignalP"/>
    </source>
</evidence>
<protein>
    <recommendedName>
        <fullName evidence="4">Secreted protein</fullName>
    </recommendedName>
</protein>
<evidence type="ECO:0000313" key="2">
    <source>
        <dbReference type="EMBL" id="KAG0567351.1"/>
    </source>
</evidence>
<feature type="signal peptide" evidence="1">
    <location>
        <begin position="1"/>
        <end position="19"/>
    </location>
</feature>
<accession>A0A8T0H5U2</accession>
<dbReference type="EMBL" id="CM026428">
    <property type="protein sequence ID" value="KAG0567351.1"/>
    <property type="molecule type" value="Genomic_DNA"/>
</dbReference>
<proteinExistence type="predicted"/>
<keyword evidence="3" id="KW-1185">Reference proteome</keyword>
<organism evidence="2 3">
    <name type="scientific">Ceratodon purpureus</name>
    <name type="common">Fire moss</name>
    <name type="synonym">Dicranum purpureum</name>
    <dbReference type="NCBI Taxonomy" id="3225"/>
    <lineage>
        <taxon>Eukaryota</taxon>
        <taxon>Viridiplantae</taxon>
        <taxon>Streptophyta</taxon>
        <taxon>Embryophyta</taxon>
        <taxon>Bryophyta</taxon>
        <taxon>Bryophytina</taxon>
        <taxon>Bryopsida</taxon>
        <taxon>Dicranidae</taxon>
        <taxon>Pseudoditrichales</taxon>
        <taxon>Ditrichaceae</taxon>
        <taxon>Ceratodon</taxon>
    </lineage>
</organism>
<reference evidence="2" key="1">
    <citation type="submission" date="2020-06" db="EMBL/GenBank/DDBJ databases">
        <title>WGS assembly of Ceratodon purpureus strain R40.</title>
        <authorList>
            <person name="Carey S.B."/>
            <person name="Jenkins J."/>
            <person name="Shu S."/>
            <person name="Lovell J.T."/>
            <person name="Sreedasyam A."/>
            <person name="Maumus F."/>
            <person name="Tiley G.P."/>
            <person name="Fernandez-Pozo N."/>
            <person name="Barry K."/>
            <person name="Chen C."/>
            <person name="Wang M."/>
            <person name="Lipzen A."/>
            <person name="Daum C."/>
            <person name="Saski C.A."/>
            <person name="Payton A.C."/>
            <person name="Mcbreen J.C."/>
            <person name="Conrad R.E."/>
            <person name="Kollar L.M."/>
            <person name="Olsson S."/>
            <person name="Huttunen S."/>
            <person name="Landis J.B."/>
            <person name="Wickett N.J."/>
            <person name="Johnson M.G."/>
            <person name="Rensing S.A."/>
            <person name="Grimwood J."/>
            <person name="Schmutz J."/>
            <person name="Mcdaniel S.F."/>
        </authorList>
    </citation>
    <scope>NUCLEOTIDE SEQUENCE</scope>
    <source>
        <strain evidence="2">R40</strain>
    </source>
</reference>
<evidence type="ECO:0008006" key="4">
    <source>
        <dbReference type="Google" id="ProtNLM"/>
    </source>
</evidence>
<dbReference type="Proteomes" id="UP000822688">
    <property type="component" value="Chromosome 7"/>
</dbReference>
<dbReference type="AlphaFoldDB" id="A0A8T0H5U2"/>
<gene>
    <name evidence="2" type="ORF">KC19_7G128400</name>
</gene>
<feature type="chain" id="PRO_5035744769" description="Secreted protein" evidence="1">
    <location>
        <begin position="20"/>
        <end position="91"/>
    </location>
</feature>